<keyword evidence="5" id="KW-0998">Cell outer membrane</keyword>
<evidence type="ECO:0000259" key="8">
    <source>
        <dbReference type="Pfam" id="PF14322"/>
    </source>
</evidence>
<dbReference type="PROSITE" id="PS51257">
    <property type="entry name" value="PROKAR_LIPOPROTEIN"/>
    <property type="match status" value="1"/>
</dbReference>
<feature type="domain" description="RagB/SusD" evidence="7">
    <location>
        <begin position="293"/>
        <end position="510"/>
    </location>
</feature>
<dbReference type="Pfam" id="PF07980">
    <property type="entry name" value="SusD_RagB"/>
    <property type="match status" value="1"/>
</dbReference>
<dbReference type="CDD" id="cd08977">
    <property type="entry name" value="SusD"/>
    <property type="match status" value="1"/>
</dbReference>
<protein>
    <submittedName>
        <fullName evidence="9">RagB/SusD family nutrient uptake outer membrane protein</fullName>
    </submittedName>
</protein>
<evidence type="ECO:0000259" key="7">
    <source>
        <dbReference type="Pfam" id="PF07980"/>
    </source>
</evidence>
<evidence type="ECO:0000256" key="1">
    <source>
        <dbReference type="ARBA" id="ARBA00004442"/>
    </source>
</evidence>
<keyword evidence="4" id="KW-0472">Membrane</keyword>
<dbReference type="InterPro" id="IPR012944">
    <property type="entry name" value="SusD_RagB_dom"/>
</dbReference>
<dbReference type="InterPro" id="IPR011990">
    <property type="entry name" value="TPR-like_helical_dom_sf"/>
</dbReference>
<dbReference type="Proteomes" id="UP001236663">
    <property type="component" value="Unassembled WGS sequence"/>
</dbReference>
<evidence type="ECO:0000256" key="5">
    <source>
        <dbReference type="ARBA" id="ARBA00023237"/>
    </source>
</evidence>
<comment type="similarity">
    <text evidence="2">Belongs to the SusD family.</text>
</comment>
<feature type="domain" description="SusD-like N-terminal" evidence="8">
    <location>
        <begin position="103"/>
        <end position="225"/>
    </location>
</feature>
<dbReference type="Pfam" id="PF14322">
    <property type="entry name" value="SusD-like_3"/>
    <property type="match status" value="1"/>
</dbReference>
<comment type="subcellular location">
    <subcellularLocation>
        <location evidence="1">Cell outer membrane</location>
    </subcellularLocation>
</comment>
<accession>A0ABT8CEY8</accession>
<dbReference type="InterPro" id="IPR033985">
    <property type="entry name" value="SusD-like_N"/>
</dbReference>
<sequence length="510" mass="56802">MKKLTITYLKALGFVCMALTVIACEEFLERNPTTEISGPTFWNSQKDAEMALAGVYSRLNTNTFNYEGVYSLAIMAGDANEGGQSLGASSTGTFAMGIMEAVSGGLLANIYNDCYRGVASCNYFLANIDRVDMPATTINRYKGEVHFLRALFYFNLADFYGGVPLYTEPVSAEEAKVAQSTKEQVFQQVLSDLDLAIANLPNSDYSSEGHAVRGSALALKSRVLLHQSDWSGAATAAAQVMADGQFSLHQEKWGNLFLAEGQNNNPEIMFSTRYLNPDNSSQQDIRILWHGIWNPRQELRDAYECTDGLPITESPLYDPENWQENRDPRLGQTMRNFEDPAVKASGEVVSFAYNGVSMTGLMPAKGGNVETLPIDYSTKSEQDWILIRYAEVLLNFAEATNELSGPVPAVYDAVNAIRTRQGVDMPPLPSGLTKDEMRERIRNERRVEFAFEGMRYRDIKRWKIAETYIPTLVEPSSGLSRAFDPGKHYLFPFPQSEIDINPNLVQNPGY</sequence>
<reference evidence="10" key="1">
    <citation type="journal article" date="2019" name="Int. J. Syst. Evol. Microbiol.">
        <title>The Global Catalogue of Microorganisms (GCM) 10K type strain sequencing project: providing services to taxonomists for standard genome sequencing and annotation.</title>
        <authorList>
            <consortium name="The Broad Institute Genomics Platform"/>
            <consortium name="The Broad Institute Genome Sequencing Center for Infectious Disease"/>
            <person name="Wu L."/>
            <person name="Ma J."/>
        </authorList>
    </citation>
    <scope>NUCLEOTIDE SEQUENCE [LARGE SCALE GENOMIC DNA]</scope>
    <source>
        <strain evidence="10">CECT 7706</strain>
    </source>
</reference>
<evidence type="ECO:0000256" key="3">
    <source>
        <dbReference type="ARBA" id="ARBA00022729"/>
    </source>
</evidence>
<feature type="signal peptide" evidence="6">
    <location>
        <begin position="1"/>
        <end position="23"/>
    </location>
</feature>
<name>A0ABT8CEY8_9BACT</name>
<evidence type="ECO:0000313" key="10">
    <source>
        <dbReference type="Proteomes" id="UP001236663"/>
    </source>
</evidence>
<evidence type="ECO:0000313" key="9">
    <source>
        <dbReference type="EMBL" id="MDN3690524.1"/>
    </source>
</evidence>
<evidence type="ECO:0000256" key="2">
    <source>
        <dbReference type="ARBA" id="ARBA00006275"/>
    </source>
</evidence>
<keyword evidence="10" id="KW-1185">Reference proteome</keyword>
<dbReference type="RefSeq" id="WP_163382996.1">
    <property type="nucleotide sequence ID" value="NZ_JAUFQS010000047.1"/>
</dbReference>
<dbReference type="EMBL" id="JAUFQS010000047">
    <property type="protein sequence ID" value="MDN3690524.1"/>
    <property type="molecule type" value="Genomic_DNA"/>
</dbReference>
<keyword evidence="3 6" id="KW-0732">Signal</keyword>
<evidence type="ECO:0000256" key="6">
    <source>
        <dbReference type="SAM" id="SignalP"/>
    </source>
</evidence>
<evidence type="ECO:0000256" key="4">
    <source>
        <dbReference type="ARBA" id="ARBA00023136"/>
    </source>
</evidence>
<gene>
    <name evidence="9" type="ORF">QWZ15_22080</name>
</gene>
<organism evidence="9 10">
    <name type="scientific">Cyclobacterium jeungdonense</name>
    <dbReference type="NCBI Taxonomy" id="708087"/>
    <lineage>
        <taxon>Bacteria</taxon>
        <taxon>Pseudomonadati</taxon>
        <taxon>Bacteroidota</taxon>
        <taxon>Cytophagia</taxon>
        <taxon>Cytophagales</taxon>
        <taxon>Cyclobacteriaceae</taxon>
        <taxon>Cyclobacterium</taxon>
    </lineage>
</organism>
<proteinExistence type="inferred from homology"/>
<dbReference type="SUPFAM" id="SSF48452">
    <property type="entry name" value="TPR-like"/>
    <property type="match status" value="1"/>
</dbReference>
<comment type="caution">
    <text evidence="9">The sequence shown here is derived from an EMBL/GenBank/DDBJ whole genome shotgun (WGS) entry which is preliminary data.</text>
</comment>
<dbReference type="Gene3D" id="1.25.40.390">
    <property type="match status" value="1"/>
</dbReference>
<feature type="chain" id="PRO_5047217464" evidence="6">
    <location>
        <begin position="24"/>
        <end position="510"/>
    </location>
</feature>